<organism evidence="1 2">
    <name type="scientific">Sphaerodactylus townsendi</name>
    <dbReference type="NCBI Taxonomy" id="933632"/>
    <lineage>
        <taxon>Eukaryota</taxon>
        <taxon>Metazoa</taxon>
        <taxon>Chordata</taxon>
        <taxon>Craniata</taxon>
        <taxon>Vertebrata</taxon>
        <taxon>Euteleostomi</taxon>
        <taxon>Lepidosauria</taxon>
        <taxon>Squamata</taxon>
        <taxon>Bifurcata</taxon>
        <taxon>Gekkota</taxon>
        <taxon>Sphaerodactylidae</taxon>
        <taxon>Sphaerodactylus</taxon>
    </lineage>
</organism>
<proteinExistence type="predicted"/>
<accession>A0ACB8ER61</accession>
<evidence type="ECO:0000313" key="1">
    <source>
        <dbReference type="EMBL" id="KAH7994724.1"/>
    </source>
</evidence>
<gene>
    <name evidence="1" type="ORF">K3G42_014494</name>
</gene>
<sequence length="155" mass="16711">MGAAHVHLHAQSKTSAVRCLHLCSYRRHTTLSLGGNTTVCLGQVGSFPASLRLVCASACLCKHSLCPMLIWHRVWGQIVGGTAVILIYIKGLKCCHNSDCCCNSVICESLVTGAASGRKGSLSLRTKLLGFCKCLPQLSHKRVNCLYVNELLNLT</sequence>
<dbReference type="EMBL" id="CM037620">
    <property type="protein sequence ID" value="KAH7994724.1"/>
    <property type="molecule type" value="Genomic_DNA"/>
</dbReference>
<dbReference type="Proteomes" id="UP000827872">
    <property type="component" value="Linkage Group LG07"/>
</dbReference>
<reference evidence="1" key="1">
    <citation type="submission" date="2021-08" db="EMBL/GenBank/DDBJ databases">
        <title>The first chromosome-level gecko genome reveals the dynamic sex chromosomes of Neotropical dwarf geckos (Sphaerodactylidae: Sphaerodactylus).</title>
        <authorList>
            <person name="Pinto B.J."/>
            <person name="Keating S.E."/>
            <person name="Gamble T."/>
        </authorList>
    </citation>
    <scope>NUCLEOTIDE SEQUENCE</scope>
    <source>
        <strain evidence="1">TG3544</strain>
    </source>
</reference>
<keyword evidence="2" id="KW-1185">Reference proteome</keyword>
<protein>
    <submittedName>
        <fullName evidence="1">Uncharacterized protein</fullName>
    </submittedName>
</protein>
<name>A0ACB8ER61_9SAUR</name>
<comment type="caution">
    <text evidence="1">The sequence shown here is derived from an EMBL/GenBank/DDBJ whole genome shotgun (WGS) entry which is preliminary data.</text>
</comment>
<evidence type="ECO:0000313" key="2">
    <source>
        <dbReference type="Proteomes" id="UP000827872"/>
    </source>
</evidence>